<comment type="caution">
    <text evidence="1">The sequence shown here is derived from an EMBL/GenBank/DDBJ whole genome shotgun (WGS) entry which is preliminary data.</text>
</comment>
<dbReference type="GO" id="GO:0003676">
    <property type="term" value="F:nucleic acid binding"/>
    <property type="evidence" value="ECO:0007669"/>
    <property type="project" value="InterPro"/>
</dbReference>
<name>A0AAV7S0R5_PLEWA</name>
<evidence type="ECO:0000313" key="2">
    <source>
        <dbReference type="Proteomes" id="UP001066276"/>
    </source>
</evidence>
<dbReference type="InterPro" id="IPR036397">
    <property type="entry name" value="RNaseH_sf"/>
</dbReference>
<dbReference type="EMBL" id="JANPWB010000009">
    <property type="protein sequence ID" value="KAJ1157718.1"/>
    <property type="molecule type" value="Genomic_DNA"/>
</dbReference>
<sequence length="151" mass="16965">MSKLPESVWQQVAVDFFVPLLSGIVPLQSGIVMMDEYSPFTVVQQVSSTRAATTLPVLDEVFTAWRILEVVKTEQSKLARQDVQAALNEVLTAYRPTPHSTTNKCPATLMLGRTVRTTILTWEKSVCYVQQATNHNELVELDRAKKAKMKK</sequence>
<proteinExistence type="predicted"/>
<dbReference type="InterPro" id="IPR012337">
    <property type="entry name" value="RNaseH-like_sf"/>
</dbReference>
<dbReference type="Proteomes" id="UP001066276">
    <property type="component" value="Chromosome 5"/>
</dbReference>
<protein>
    <submittedName>
        <fullName evidence="1">Uncharacterized protein</fullName>
    </submittedName>
</protein>
<reference evidence="1" key="1">
    <citation type="journal article" date="2022" name="bioRxiv">
        <title>Sequencing and chromosome-scale assembly of the giantPleurodeles waltlgenome.</title>
        <authorList>
            <person name="Brown T."/>
            <person name="Elewa A."/>
            <person name="Iarovenko S."/>
            <person name="Subramanian E."/>
            <person name="Araus A.J."/>
            <person name="Petzold A."/>
            <person name="Susuki M."/>
            <person name="Suzuki K.-i.T."/>
            <person name="Hayashi T."/>
            <person name="Toyoda A."/>
            <person name="Oliveira C."/>
            <person name="Osipova E."/>
            <person name="Leigh N.D."/>
            <person name="Simon A."/>
            <person name="Yun M.H."/>
        </authorList>
    </citation>
    <scope>NUCLEOTIDE SEQUENCE</scope>
    <source>
        <strain evidence="1">20211129_DDA</strain>
        <tissue evidence="1">Liver</tissue>
    </source>
</reference>
<dbReference type="AlphaFoldDB" id="A0AAV7S0R5"/>
<gene>
    <name evidence="1" type="ORF">NDU88_010418</name>
</gene>
<evidence type="ECO:0000313" key="1">
    <source>
        <dbReference type="EMBL" id="KAJ1157718.1"/>
    </source>
</evidence>
<keyword evidence="2" id="KW-1185">Reference proteome</keyword>
<organism evidence="1 2">
    <name type="scientific">Pleurodeles waltl</name>
    <name type="common">Iberian ribbed newt</name>
    <dbReference type="NCBI Taxonomy" id="8319"/>
    <lineage>
        <taxon>Eukaryota</taxon>
        <taxon>Metazoa</taxon>
        <taxon>Chordata</taxon>
        <taxon>Craniata</taxon>
        <taxon>Vertebrata</taxon>
        <taxon>Euteleostomi</taxon>
        <taxon>Amphibia</taxon>
        <taxon>Batrachia</taxon>
        <taxon>Caudata</taxon>
        <taxon>Salamandroidea</taxon>
        <taxon>Salamandridae</taxon>
        <taxon>Pleurodelinae</taxon>
        <taxon>Pleurodeles</taxon>
    </lineage>
</organism>
<dbReference type="SUPFAM" id="SSF53098">
    <property type="entry name" value="Ribonuclease H-like"/>
    <property type="match status" value="1"/>
</dbReference>
<accession>A0AAV7S0R5</accession>
<dbReference type="Gene3D" id="3.30.420.10">
    <property type="entry name" value="Ribonuclease H-like superfamily/Ribonuclease H"/>
    <property type="match status" value="1"/>
</dbReference>